<reference evidence="1 2" key="1">
    <citation type="submission" date="2018-08" db="EMBL/GenBank/DDBJ databases">
        <title>Comparative analysis of Burkholderia isolates from Puerto Rico.</title>
        <authorList>
            <person name="Hall C."/>
            <person name="Sahl J."/>
            <person name="Wagner D."/>
        </authorList>
    </citation>
    <scope>NUCLEOTIDE SEQUENCE [LARGE SCALE GENOMIC DNA]</scope>
    <source>
        <strain evidence="1 2">Bp8964</strain>
    </source>
</reference>
<dbReference type="RefSeq" id="WP_124515953.1">
    <property type="nucleotide sequence ID" value="NZ_NQMY01000040.1"/>
</dbReference>
<dbReference type="EMBL" id="QTNY01000002">
    <property type="protein sequence ID" value="RQP83455.1"/>
    <property type="molecule type" value="Genomic_DNA"/>
</dbReference>
<evidence type="ECO:0000313" key="2">
    <source>
        <dbReference type="Proteomes" id="UP000273734"/>
    </source>
</evidence>
<name>A0AB74DHA5_9BURK</name>
<sequence length="71" mass="7448">MSSGNRACLVDADGALRASLPAVNGAERPKFYDVIELVNGSVAFLAAACGKDVRLVVREADGAVMRVVDIR</sequence>
<gene>
    <name evidence="1" type="ORF">DF015_04815</name>
</gene>
<protein>
    <submittedName>
        <fullName evidence="1">Uncharacterized protein</fullName>
    </submittedName>
</protein>
<dbReference type="Proteomes" id="UP000273734">
    <property type="component" value="Unassembled WGS sequence"/>
</dbReference>
<accession>A0AB74DHA5</accession>
<organism evidence="1 2">
    <name type="scientific">Burkholderia ubonensis</name>
    <dbReference type="NCBI Taxonomy" id="101571"/>
    <lineage>
        <taxon>Bacteria</taxon>
        <taxon>Pseudomonadati</taxon>
        <taxon>Pseudomonadota</taxon>
        <taxon>Betaproteobacteria</taxon>
        <taxon>Burkholderiales</taxon>
        <taxon>Burkholderiaceae</taxon>
        <taxon>Burkholderia</taxon>
        <taxon>Burkholderia cepacia complex</taxon>
    </lineage>
</organism>
<proteinExistence type="predicted"/>
<comment type="caution">
    <text evidence="1">The sequence shown here is derived from an EMBL/GenBank/DDBJ whole genome shotgun (WGS) entry which is preliminary data.</text>
</comment>
<dbReference type="AlphaFoldDB" id="A0AB74DHA5"/>
<evidence type="ECO:0000313" key="1">
    <source>
        <dbReference type="EMBL" id="RQP83455.1"/>
    </source>
</evidence>